<comment type="subunit">
    <text evidence="7">Heterotetramer of 2 MoaD subunits and 2 MoaE subunits. Also stable as homodimer. The enzyme changes between these two forms during catalysis.</text>
</comment>
<evidence type="ECO:0000256" key="12">
    <source>
        <dbReference type="ARBA" id="ARBA00049878"/>
    </source>
</evidence>
<dbReference type="CDD" id="cd00756">
    <property type="entry name" value="MoaE"/>
    <property type="match status" value="1"/>
</dbReference>
<dbReference type="NCBIfam" id="NF007959">
    <property type="entry name" value="PRK10678.1"/>
    <property type="match status" value="1"/>
</dbReference>
<accession>A0A927GX99</accession>
<evidence type="ECO:0000256" key="7">
    <source>
        <dbReference type="ARBA" id="ARBA00026066"/>
    </source>
</evidence>
<comment type="similarity">
    <text evidence="2">Belongs to the MoaE family.</text>
</comment>
<dbReference type="PANTHER" id="PTHR23404">
    <property type="entry name" value="MOLYBDOPTERIN SYNTHASE RELATED"/>
    <property type="match status" value="1"/>
</dbReference>
<dbReference type="InterPro" id="IPR003448">
    <property type="entry name" value="Mopterin_biosynth_MoaE"/>
</dbReference>
<organism evidence="13 14">
    <name type="scientific">Spongiibacter pelagi</name>
    <dbReference type="NCBI Taxonomy" id="2760804"/>
    <lineage>
        <taxon>Bacteria</taxon>
        <taxon>Pseudomonadati</taxon>
        <taxon>Pseudomonadota</taxon>
        <taxon>Gammaproteobacteria</taxon>
        <taxon>Cellvibrionales</taxon>
        <taxon>Spongiibacteraceae</taxon>
        <taxon>Spongiibacter</taxon>
    </lineage>
</organism>
<dbReference type="FunFam" id="3.90.1170.40:FF:000001">
    <property type="entry name" value="Molybdopterin synthase catalytic subunit MoaE"/>
    <property type="match status" value="1"/>
</dbReference>
<evidence type="ECO:0000313" key="14">
    <source>
        <dbReference type="Proteomes" id="UP000610558"/>
    </source>
</evidence>
<dbReference type="EMBL" id="JACXLD010000004">
    <property type="protein sequence ID" value="MBD2859204.1"/>
    <property type="molecule type" value="Genomic_DNA"/>
</dbReference>
<evidence type="ECO:0000256" key="2">
    <source>
        <dbReference type="ARBA" id="ARBA00005426"/>
    </source>
</evidence>
<evidence type="ECO:0000256" key="8">
    <source>
        <dbReference type="ARBA" id="ARBA00029745"/>
    </source>
</evidence>
<evidence type="ECO:0000256" key="10">
    <source>
        <dbReference type="ARBA" id="ARBA00030781"/>
    </source>
</evidence>
<evidence type="ECO:0000256" key="5">
    <source>
        <dbReference type="ARBA" id="ARBA00022679"/>
    </source>
</evidence>
<dbReference type="InterPro" id="IPR036563">
    <property type="entry name" value="MoaE_sf"/>
</dbReference>
<dbReference type="RefSeq" id="WP_190764771.1">
    <property type="nucleotide sequence ID" value="NZ_JACXLD010000004.1"/>
</dbReference>
<evidence type="ECO:0000256" key="4">
    <source>
        <dbReference type="ARBA" id="ARBA00013858"/>
    </source>
</evidence>
<gene>
    <name evidence="13" type="primary">moaE</name>
    <name evidence="13" type="ORF">IB286_09315</name>
</gene>
<evidence type="ECO:0000256" key="3">
    <source>
        <dbReference type="ARBA" id="ARBA00011950"/>
    </source>
</evidence>
<evidence type="ECO:0000313" key="13">
    <source>
        <dbReference type="EMBL" id="MBD2859204.1"/>
    </source>
</evidence>
<protein>
    <recommendedName>
        <fullName evidence="4">Molybdopterin synthase catalytic subunit</fullName>
        <ecNumber evidence="3">2.8.1.12</ecNumber>
    </recommendedName>
    <alternativeName>
        <fullName evidence="10">MPT synthase subunit 2</fullName>
    </alternativeName>
    <alternativeName>
        <fullName evidence="8">Molybdenum cofactor biosynthesis protein E</fullName>
    </alternativeName>
    <alternativeName>
        <fullName evidence="9">Molybdopterin-converting factor large subunit</fullName>
    </alternativeName>
    <alternativeName>
        <fullName evidence="11">Molybdopterin-converting factor subunit 2</fullName>
    </alternativeName>
</protein>
<dbReference type="GO" id="GO:0030366">
    <property type="term" value="F:molybdopterin synthase activity"/>
    <property type="evidence" value="ECO:0007669"/>
    <property type="project" value="UniProtKB-EC"/>
</dbReference>
<evidence type="ECO:0000256" key="1">
    <source>
        <dbReference type="ARBA" id="ARBA00005046"/>
    </source>
</evidence>
<sequence>MRISVRVQEVDFNLSAENNALRADDDGIGAIAQFVGVMRNQNDGDTVSAMELEHYPGMTEKAITEIITEASSRWTLRAATVIHRVGKILPGEQIVWVAVCASHRHEAFQACEFIMDFLKSRAPFWKKETLADGSSRWVDARCSDAAALARW</sequence>
<comment type="pathway">
    <text evidence="1">Cofactor biosynthesis; molybdopterin biosynthesis.</text>
</comment>
<comment type="caution">
    <text evidence="13">The sequence shown here is derived from an EMBL/GenBank/DDBJ whole genome shotgun (WGS) entry which is preliminary data.</text>
</comment>
<comment type="catalytic activity">
    <reaction evidence="12">
        <text>2 [molybdopterin-synthase sulfur-carrier protein]-C-terminal-Gly-aminoethanethioate + cyclic pyranopterin phosphate + H2O = molybdopterin + 2 [molybdopterin-synthase sulfur-carrier protein]-C-terminal Gly-Gly + 2 H(+)</text>
        <dbReference type="Rhea" id="RHEA:26333"/>
        <dbReference type="Rhea" id="RHEA-COMP:12202"/>
        <dbReference type="Rhea" id="RHEA-COMP:19907"/>
        <dbReference type="ChEBI" id="CHEBI:15377"/>
        <dbReference type="ChEBI" id="CHEBI:15378"/>
        <dbReference type="ChEBI" id="CHEBI:58698"/>
        <dbReference type="ChEBI" id="CHEBI:59648"/>
        <dbReference type="ChEBI" id="CHEBI:90778"/>
        <dbReference type="ChEBI" id="CHEBI:232372"/>
        <dbReference type="EC" id="2.8.1.12"/>
    </reaction>
</comment>
<reference evidence="13" key="1">
    <citation type="submission" date="2020-09" db="EMBL/GenBank/DDBJ databases">
        <authorList>
            <person name="Yoon J.-W."/>
        </authorList>
    </citation>
    <scope>NUCLEOTIDE SEQUENCE</scope>
    <source>
        <strain evidence="13">KMU-158</strain>
    </source>
</reference>
<evidence type="ECO:0000256" key="9">
    <source>
        <dbReference type="ARBA" id="ARBA00030407"/>
    </source>
</evidence>
<dbReference type="GO" id="GO:0006777">
    <property type="term" value="P:Mo-molybdopterin cofactor biosynthetic process"/>
    <property type="evidence" value="ECO:0007669"/>
    <property type="project" value="UniProtKB-KW"/>
</dbReference>
<dbReference type="Proteomes" id="UP000610558">
    <property type="component" value="Unassembled WGS sequence"/>
</dbReference>
<keyword evidence="6" id="KW-0501">Molybdenum cofactor biosynthesis</keyword>
<evidence type="ECO:0000256" key="6">
    <source>
        <dbReference type="ARBA" id="ARBA00023150"/>
    </source>
</evidence>
<dbReference type="AlphaFoldDB" id="A0A927GX99"/>
<dbReference type="Gene3D" id="3.90.1170.40">
    <property type="entry name" value="Molybdopterin biosynthesis MoaE subunit"/>
    <property type="match status" value="1"/>
</dbReference>
<name>A0A927GX99_9GAMM</name>
<keyword evidence="14" id="KW-1185">Reference proteome</keyword>
<dbReference type="SUPFAM" id="SSF54690">
    <property type="entry name" value="Molybdopterin synthase subunit MoaE"/>
    <property type="match status" value="1"/>
</dbReference>
<dbReference type="EC" id="2.8.1.12" evidence="3"/>
<proteinExistence type="inferred from homology"/>
<evidence type="ECO:0000256" key="11">
    <source>
        <dbReference type="ARBA" id="ARBA00032474"/>
    </source>
</evidence>
<dbReference type="Pfam" id="PF02391">
    <property type="entry name" value="MoaE"/>
    <property type="match status" value="1"/>
</dbReference>
<keyword evidence="5 13" id="KW-0808">Transferase</keyword>